<dbReference type="InterPro" id="IPR045670">
    <property type="entry name" value="DUF5916"/>
</dbReference>
<comment type="caution">
    <text evidence="2">The sequence shown here is derived from an EMBL/GenBank/DDBJ whole genome shotgun (WGS) entry which is preliminary data.</text>
</comment>
<feature type="non-terminal residue" evidence="2">
    <location>
        <position position="1"/>
    </location>
</feature>
<dbReference type="AlphaFoldDB" id="X1KNA2"/>
<accession>X1KNA2</accession>
<evidence type="ECO:0000259" key="1">
    <source>
        <dbReference type="Pfam" id="PF19313"/>
    </source>
</evidence>
<name>X1KNA2_9ZZZZ</name>
<sequence length="238" mass="27454">INLSKYEIYFDEKRPFFLEGREIFDTPIKLFYSRRVGKRLYTGKEVPIIGGAKYTGTYKRFNFGLLSAYTDKISTEPKSLHSVGRIKLGVFKNSDLGILYSEDRSENNTQGVLGIDGTFRTQELQLASQFAKSDSGYAKFVQLDWYASKFLILSKYEHYDGNFDIERIGYAPWKGLTKYYLKAGPRFFNVGPFYTLTTGIGGGRKKEIGEQGWEYWINGWFSPTFKNNWGLSSNFYRG</sequence>
<dbReference type="Pfam" id="PF19313">
    <property type="entry name" value="DUF5916"/>
    <property type="match status" value="1"/>
</dbReference>
<reference evidence="2" key="1">
    <citation type="journal article" date="2014" name="Front. Microbiol.">
        <title>High frequency of phylogenetically diverse reductive dehalogenase-homologous genes in deep subseafloor sedimentary metagenomes.</title>
        <authorList>
            <person name="Kawai M."/>
            <person name="Futagami T."/>
            <person name="Toyoda A."/>
            <person name="Takaki Y."/>
            <person name="Nishi S."/>
            <person name="Hori S."/>
            <person name="Arai W."/>
            <person name="Tsubouchi T."/>
            <person name="Morono Y."/>
            <person name="Uchiyama I."/>
            <person name="Ito T."/>
            <person name="Fujiyama A."/>
            <person name="Inagaki F."/>
            <person name="Takami H."/>
        </authorList>
    </citation>
    <scope>NUCLEOTIDE SEQUENCE</scope>
    <source>
        <strain evidence="2">Expedition CK06-06</strain>
    </source>
</reference>
<organism evidence="2">
    <name type="scientific">marine sediment metagenome</name>
    <dbReference type="NCBI Taxonomy" id="412755"/>
    <lineage>
        <taxon>unclassified sequences</taxon>
        <taxon>metagenomes</taxon>
        <taxon>ecological metagenomes</taxon>
    </lineage>
</organism>
<proteinExistence type="predicted"/>
<feature type="non-terminal residue" evidence="2">
    <location>
        <position position="238"/>
    </location>
</feature>
<gene>
    <name evidence="2" type="ORF">S03H2_61430</name>
</gene>
<evidence type="ECO:0000313" key="2">
    <source>
        <dbReference type="EMBL" id="GAH83488.1"/>
    </source>
</evidence>
<dbReference type="EMBL" id="BARU01039656">
    <property type="protein sequence ID" value="GAH83488.1"/>
    <property type="molecule type" value="Genomic_DNA"/>
</dbReference>
<feature type="domain" description="DUF5916" evidence="1">
    <location>
        <begin position="2"/>
        <end position="41"/>
    </location>
</feature>
<protein>
    <recommendedName>
        <fullName evidence="1">DUF5916 domain-containing protein</fullName>
    </recommendedName>
</protein>